<comment type="caution">
    <text evidence="2">The sequence shown here is derived from an EMBL/GenBank/DDBJ whole genome shotgun (WGS) entry which is preliminary data.</text>
</comment>
<evidence type="ECO:0000256" key="1">
    <source>
        <dbReference type="SAM" id="Phobius"/>
    </source>
</evidence>
<keyword evidence="3" id="KW-1185">Reference proteome</keyword>
<protein>
    <submittedName>
        <fullName evidence="2">Uncharacterized protein</fullName>
    </submittedName>
</protein>
<organism evidence="2 3">
    <name type="scientific">Portunus trituberculatus</name>
    <name type="common">Swimming crab</name>
    <name type="synonym">Neptunus trituberculatus</name>
    <dbReference type="NCBI Taxonomy" id="210409"/>
    <lineage>
        <taxon>Eukaryota</taxon>
        <taxon>Metazoa</taxon>
        <taxon>Ecdysozoa</taxon>
        <taxon>Arthropoda</taxon>
        <taxon>Crustacea</taxon>
        <taxon>Multicrustacea</taxon>
        <taxon>Malacostraca</taxon>
        <taxon>Eumalacostraca</taxon>
        <taxon>Eucarida</taxon>
        <taxon>Decapoda</taxon>
        <taxon>Pleocyemata</taxon>
        <taxon>Brachyura</taxon>
        <taxon>Eubrachyura</taxon>
        <taxon>Portunoidea</taxon>
        <taxon>Portunidae</taxon>
        <taxon>Portuninae</taxon>
        <taxon>Portunus</taxon>
    </lineage>
</organism>
<evidence type="ECO:0000313" key="3">
    <source>
        <dbReference type="Proteomes" id="UP000324222"/>
    </source>
</evidence>
<gene>
    <name evidence="2" type="ORF">E2C01_058214</name>
</gene>
<reference evidence="2 3" key="1">
    <citation type="submission" date="2019-05" db="EMBL/GenBank/DDBJ databases">
        <title>Another draft genome of Portunus trituberculatus and its Hox gene families provides insights of decapod evolution.</title>
        <authorList>
            <person name="Jeong J.-H."/>
            <person name="Song I."/>
            <person name="Kim S."/>
            <person name="Choi T."/>
            <person name="Kim D."/>
            <person name="Ryu S."/>
            <person name="Kim W."/>
        </authorList>
    </citation>
    <scope>NUCLEOTIDE SEQUENCE [LARGE SCALE GENOMIC DNA]</scope>
    <source>
        <tissue evidence="2">Muscle</tissue>
    </source>
</reference>
<dbReference type="AlphaFoldDB" id="A0A5B7H213"/>
<dbReference type="Proteomes" id="UP000324222">
    <property type="component" value="Unassembled WGS sequence"/>
</dbReference>
<proteinExistence type="predicted"/>
<evidence type="ECO:0000313" key="2">
    <source>
        <dbReference type="EMBL" id="MPC64103.1"/>
    </source>
</evidence>
<name>A0A5B7H213_PORTR</name>
<keyword evidence="1" id="KW-0472">Membrane</keyword>
<keyword evidence="1" id="KW-1133">Transmembrane helix</keyword>
<sequence>MKTRHATEGINLPLELKTYPCKSRVTPSGVFKSSVGVALFSRLFLKVAGVGEEEEEVMVVVVVVVVVVVALLIKQIDIL</sequence>
<accession>A0A5B7H213</accession>
<feature type="transmembrane region" description="Helical" evidence="1">
    <location>
        <begin position="57"/>
        <end position="73"/>
    </location>
</feature>
<keyword evidence="1" id="KW-0812">Transmembrane</keyword>
<dbReference type="EMBL" id="VSRR010021642">
    <property type="protein sequence ID" value="MPC64103.1"/>
    <property type="molecule type" value="Genomic_DNA"/>
</dbReference>